<protein>
    <submittedName>
        <fullName evidence="3">Uncharacterized protein LOC114344586</fullName>
    </submittedName>
</protein>
<keyword evidence="2" id="KW-0732">Signal</keyword>
<accession>A0A6P7GYM2</accession>
<keyword evidence="1" id="KW-0175">Coiled coil</keyword>
<organism evidence="3">
    <name type="scientific">Diabrotica virgifera virgifera</name>
    <name type="common">western corn rootworm</name>
    <dbReference type="NCBI Taxonomy" id="50390"/>
    <lineage>
        <taxon>Eukaryota</taxon>
        <taxon>Metazoa</taxon>
        <taxon>Ecdysozoa</taxon>
        <taxon>Arthropoda</taxon>
        <taxon>Hexapoda</taxon>
        <taxon>Insecta</taxon>
        <taxon>Pterygota</taxon>
        <taxon>Neoptera</taxon>
        <taxon>Endopterygota</taxon>
        <taxon>Coleoptera</taxon>
        <taxon>Polyphaga</taxon>
        <taxon>Cucujiformia</taxon>
        <taxon>Chrysomeloidea</taxon>
        <taxon>Chrysomelidae</taxon>
        <taxon>Galerucinae</taxon>
        <taxon>Diabroticina</taxon>
        <taxon>Diabroticites</taxon>
        <taxon>Diabrotica</taxon>
    </lineage>
</organism>
<name>A0A6P7GYM2_DIAVI</name>
<evidence type="ECO:0000256" key="2">
    <source>
        <dbReference type="SAM" id="SignalP"/>
    </source>
</evidence>
<feature type="coiled-coil region" evidence="1">
    <location>
        <begin position="59"/>
        <end position="86"/>
    </location>
</feature>
<reference evidence="3" key="1">
    <citation type="submission" date="2025-08" db="UniProtKB">
        <authorList>
            <consortium name="RefSeq"/>
        </authorList>
    </citation>
    <scope>IDENTIFICATION</scope>
    <source>
        <tissue evidence="3">Whole insect</tissue>
    </source>
</reference>
<feature type="signal peptide" evidence="2">
    <location>
        <begin position="1"/>
        <end position="17"/>
    </location>
</feature>
<sequence>MKVLAVLFFIFFCEVLSVSISNRQKTPLPIASPPNYDPDLSNIIKSIQNMEGVAENFTKNILRNHYRNLNQNLTDLDRRLAATTNEDIIGRCVSRFQFSQSIKTIVNEQIKNCATIVLAEYQNVITNSLNMAQVFMKFSTIVWTDIQRCGLNDTCRWNIVLDAINEAGQIPPKVYSLTAKIQSLVLKTITSIDSCAVEGLKVITKSGLDLAEGVFSCIAREARQNNDCVSNANNTLIPN</sequence>
<gene>
    <name evidence="3" type="primary">LOC114344586</name>
</gene>
<feature type="chain" id="PRO_5028370956" evidence="2">
    <location>
        <begin position="18"/>
        <end position="239"/>
    </location>
</feature>
<evidence type="ECO:0000313" key="3">
    <source>
        <dbReference type="RefSeq" id="XP_028151217.1"/>
    </source>
</evidence>
<dbReference type="RefSeq" id="XP_028151217.1">
    <property type="nucleotide sequence ID" value="XM_028295416.1"/>
</dbReference>
<dbReference type="AlphaFoldDB" id="A0A6P7GYM2"/>
<evidence type="ECO:0000256" key="1">
    <source>
        <dbReference type="SAM" id="Coils"/>
    </source>
</evidence>
<proteinExistence type="predicted"/>
<dbReference type="InParanoid" id="A0A6P7GYM2"/>